<evidence type="ECO:0000313" key="7">
    <source>
        <dbReference type="Proteomes" id="UP000778970"/>
    </source>
</evidence>
<dbReference type="PROSITE" id="PS01031">
    <property type="entry name" value="SHSP"/>
    <property type="match status" value="1"/>
</dbReference>
<dbReference type="RefSeq" id="WP_081728526.1">
    <property type="nucleotide sequence ID" value="NZ_NRRE01000030.1"/>
</dbReference>
<feature type="domain" description="SHSP" evidence="5">
    <location>
        <begin position="27"/>
        <end position="137"/>
    </location>
</feature>
<dbReference type="PANTHER" id="PTHR47062:SF1">
    <property type="entry name" value="SMALL HEAT SHOCK PROTEIN IBPA"/>
    <property type="match status" value="1"/>
</dbReference>
<evidence type="ECO:0000256" key="4">
    <source>
        <dbReference type="SAM" id="MobiDB-lite"/>
    </source>
</evidence>
<dbReference type="SUPFAM" id="SSF49764">
    <property type="entry name" value="HSP20-like chaperones"/>
    <property type="match status" value="1"/>
</dbReference>
<comment type="similarity">
    <text evidence="2 3">Belongs to the small heat shock protein (HSP20) family.</text>
</comment>
<dbReference type="Pfam" id="PF00011">
    <property type="entry name" value="HSP20"/>
    <property type="match status" value="1"/>
</dbReference>
<sequence>MSRVSVFNSPLLLGFDHFERALDRVSKTASDGYPPYNVEQIGEDHLRITLAVAGFRPEDLEVRVEDTQLTIQGRQNEDESERVYLHRGIASRQFKRSFVLSEGIEVQGAALDNGLLHIDLTRVRPEPQVRTVEIKTGQQSREDLSPTHVKRGQDNGAGTAQDAGAGRGNQPGKARQPLE</sequence>
<dbReference type="Gene3D" id="2.60.40.790">
    <property type="match status" value="1"/>
</dbReference>
<dbReference type="InterPro" id="IPR037913">
    <property type="entry name" value="ACD_IbpA/B"/>
</dbReference>
<keyword evidence="1" id="KW-0346">Stress response</keyword>
<reference evidence="6" key="1">
    <citation type="submission" date="2017-08" db="EMBL/GenBank/DDBJ databases">
        <authorList>
            <person name="Imhoff J.F."/>
            <person name="Rahn T."/>
            <person name="Kuenzel S."/>
            <person name="Neulinger S.C."/>
        </authorList>
    </citation>
    <scope>NUCLEOTIDE SEQUENCE</scope>
    <source>
        <strain evidence="6">DSM 9154</strain>
    </source>
</reference>
<name>A0A934QKY7_9PROT</name>
<protein>
    <submittedName>
        <fullName evidence="6">Heat-shock protein Hsp20</fullName>
    </submittedName>
</protein>
<reference evidence="6" key="2">
    <citation type="journal article" date="2020" name="Microorganisms">
        <title>Osmotic Adaptation and Compatible Solute Biosynthesis of Phototrophic Bacteria as Revealed from Genome Analyses.</title>
        <authorList>
            <person name="Imhoff J.F."/>
            <person name="Rahn T."/>
            <person name="Kunzel S."/>
            <person name="Keller A."/>
            <person name="Neulinger S.C."/>
        </authorList>
    </citation>
    <scope>NUCLEOTIDE SEQUENCE</scope>
    <source>
        <strain evidence="6">DSM 9154</strain>
    </source>
</reference>
<keyword evidence="7" id="KW-1185">Reference proteome</keyword>
<evidence type="ECO:0000256" key="2">
    <source>
        <dbReference type="PROSITE-ProRule" id="PRU00285"/>
    </source>
</evidence>
<evidence type="ECO:0000256" key="1">
    <source>
        <dbReference type="ARBA" id="ARBA00023016"/>
    </source>
</evidence>
<dbReference type="InterPro" id="IPR002068">
    <property type="entry name" value="A-crystallin/Hsp20_dom"/>
</dbReference>
<dbReference type="InterPro" id="IPR008978">
    <property type="entry name" value="HSP20-like_chaperone"/>
</dbReference>
<dbReference type="PANTHER" id="PTHR47062">
    <property type="match status" value="1"/>
</dbReference>
<proteinExistence type="inferred from homology"/>
<evidence type="ECO:0000256" key="3">
    <source>
        <dbReference type="RuleBase" id="RU003616"/>
    </source>
</evidence>
<evidence type="ECO:0000259" key="5">
    <source>
        <dbReference type="PROSITE" id="PS01031"/>
    </source>
</evidence>
<feature type="region of interest" description="Disordered" evidence="4">
    <location>
        <begin position="129"/>
        <end position="179"/>
    </location>
</feature>
<dbReference type="EMBL" id="NRRE01000030">
    <property type="protein sequence ID" value="MBK1698806.1"/>
    <property type="molecule type" value="Genomic_DNA"/>
</dbReference>
<organism evidence="6 7">
    <name type="scientific">Rhodovibrio salinarum</name>
    <dbReference type="NCBI Taxonomy" id="1087"/>
    <lineage>
        <taxon>Bacteria</taxon>
        <taxon>Pseudomonadati</taxon>
        <taxon>Pseudomonadota</taxon>
        <taxon>Alphaproteobacteria</taxon>
        <taxon>Rhodospirillales</taxon>
        <taxon>Rhodovibrionaceae</taxon>
        <taxon>Rhodovibrio</taxon>
    </lineage>
</organism>
<dbReference type="CDD" id="cd06470">
    <property type="entry name" value="ACD_IbpA-B_like"/>
    <property type="match status" value="1"/>
</dbReference>
<comment type="caution">
    <text evidence="6">The sequence shown here is derived from an EMBL/GenBank/DDBJ whole genome shotgun (WGS) entry which is preliminary data.</text>
</comment>
<gene>
    <name evidence="6" type="ORF">CKO21_16290</name>
</gene>
<dbReference type="Proteomes" id="UP000778970">
    <property type="component" value="Unassembled WGS sequence"/>
</dbReference>
<evidence type="ECO:0000313" key="6">
    <source>
        <dbReference type="EMBL" id="MBK1698806.1"/>
    </source>
</evidence>
<dbReference type="AlphaFoldDB" id="A0A934QKY7"/>
<accession>A0A934QKY7</accession>